<proteinExistence type="predicted"/>
<gene>
    <name evidence="1" type="ORF">CTOB1V02_LOCUS5157</name>
</gene>
<reference evidence="1" key="1">
    <citation type="submission" date="2020-11" db="EMBL/GenBank/DDBJ databases">
        <authorList>
            <person name="Tran Van P."/>
        </authorList>
    </citation>
    <scope>NUCLEOTIDE SEQUENCE</scope>
</reference>
<dbReference type="AlphaFoldDB" id="A0A7R8WA85"/>
<dbReference type="OrthoDB" id="8039770at2759"/>
<sequence>MIAHWSALCSVDLKRYCTGEDGRVWLILSTVTVVFWILNFIAWILVLIGIFRDSRYQFLKLRQEENERFDTYVTRLWKNATTFYFDDIDNRILNQVIVNCRQDSMRRKLQMIGEELTLKKALKIARALEATDAQLSVMGTDTPEAVVRNLVDSVSVPGDLRNTFINLVIRGLGRGRIYIFIIMAILIRGLDHSGLGFSDHQHSIVLLHHPGLASGTCSQGLDATGLVVFSKPAITTKVKFPLPSFPRILTPVSRDTNKWRMNRVIA</sequence>
<protein>
    <submittedName>
        <fullName evidence="1">Uncharacterized protein</fullName>
    </submittedName>
</protein>
<dbReference type="PANTHER" id="PTHR33198:SF20">
    <property type="entry name" value="RETROTRANSPOSON GAG DOMAIN-CONTAINING PROTEIN"/>
    <property type="match status" value="1"/>
</dbReference>
<evidence type="ECO:0000313" key="1">
    <source>
        <dbReference type="EMBL" id="CAD7227249.1"/>
    </source>
</evidence>
<dbReference type="EMBL" id="OB661081">
    <property type="protein sequence ID" value="CAD7227249.1"/>
    <property type="molecule type" value="Genomic_DNA"/>
</dbReference>
<name>A0A7R8WA85_9CRUS</name>
<accession>A0A7R8WA85</accession>
<organism evidence="1">
    <name type="scientific">Cyprideis torosa</name>
    <dbReference type="NCBI Taxonomy" id="163714"/>
    <lineage>
        <taxon>Eukaryota</taxon>
        <taxon>Metazoa</taxon>
        <taxon>Ecdysozoa</taxon>
        <taxon>Arthropoda</taxon>
        <taxon>Crustacea</taxon>
        <taxon>Oligostraca</taxon>
        <taxon>Ostracoda</taxon>
        <taxon>Podocopa</taxon>
        <taxon>Podocopida</taxon>
        <taxon>Cytherocopina</taxon>
        <taxon>Cytheroidea</taxon>
        <taxon>Cytherideidae</taxon>
        <taxon>Cyprideis</taxon>
    </lineage>
</organism>
<dbReference type="PANTHER" id="PTHR33198">
    <property type="entry name" value="ANK_REP_REGION DOMAIN-CONTAINING PROTEIN-RELATED"/>
    <property type="match status" value="1"/>
</dbReference>